<dbReference type="Ensembl" id="ENSENLT00000020520.1">
    <property type="protein sequence ID" value="ENSENLP00000019799.1"/>
    <property type="gene ID" value="ENSENLG00000009065.1"/>
</dbReference>
<name>A0A665UKT5_ECHNA</name>
<dbReference type="OMA" id="FCVARLK"/>
<keyword evidence="2" id="KW-1185">Reference proteome</keyword>
<evidence type="ECO:0000313" key="2">
    <source>
        <dbReference type="Proteomes" id="UP000472264"/>
    </source>
</evidence>
<protein>
    <submittedName>
        <fullName evidence="1">Uncharacterized protein</fullName>
    </submittedName>
</protein>
<dbReference type="Proteomes" id="UP000472264">
    <property type="component" value="Chromosome 10"/>
</dbReference>
<sequence length="115" mass="12480">MPESKSVALSFIIFVPLTAFSNTRTLYSDLLKIGALSFASFTFTFTVSVPDLGGLPPSTAVRRSLITGCVSRSKAFCSTNSADTPCSPPEKYSFGVNLNALTVFLREYWIVVINI</sequence>
<reference evidence="1" key="1">
    <citation type="submission" date="2021-04" db="EMBL/GenBank/DDBJ databases">
        <authorList>
            <consortium name="Wellcome Sanger Institute Data Sharing"/>
        </authorList>
    </citation>
    <scope>NUCLEOTIDE SEQUENCE [LARGE SCALE GENOMIC DNA]</scope>
</reference>
<evidence type="ECO:0000313" key="1">
    <source>
        <dbReference type="Ensembl" id="ENSENLP00000019799.1"/>
    </source>
</evidence>
<accession>A0A665UKT5</accession>
<proteinExistence type="predicted"/>
<reference evidence="1" key="3">
    <citation type="submission" date="2025-09" db="UniProtKB">
        <authorList>
            <consortium name="Ensembl"/>
        </authorList>
    </citation>
    <scope>IDENTIFICATION</scope>
</reference>
<organism evidence="1 2">
    <name type="scientific">Echeneis naucrates</name>
    <name type="common">Live sharksucker</name>
    <dbReference type="NCBI Taxonomy" id="173247"/>
    <lineage>
        <taxon>Eukaryota</taxon>
        <taxon>Metazoa</taxon>
        <taxon>Chordata</taxon>
        <taxon>Craniata</taxon>
        <taxon>Vertebrata</taxon>
        <taxon>Euteleostomi</taxon>
        <taxon>Actinopterygii</taxon>
        <taxon>Neopterygii</taxon>
        <taxon>Teleostei</taxon>
        <taxon>Neoteleostei</taxon>
        <taxon>Acanthomorphata</taxon>
        <taxon>Carangaria</taxon>
        <taxon>Carangiformes</taxon>
        <taxon>Echeneidae</taxon>
        <taxon>Echeneis</taxon>
    </lineage>
</organism>
<reference evidence="1" key="2">
    <citation type="submission" date="2025-08" db="UniProtKB">
        <authorList>
            <consortium name="Ensembl"/>
        </authorList>
    </citation>
    <scope>IDENTIFICATION</scope>
</reference>
<dbReference type="AlphaFoldDB" id="A0A665UKT5"/>
<dbReference type="InParanoid" id="A0A665UKT5"/>